<accession>A0ABX8V6E7</accession>
<organism evidence="2 3">
    <name type="scientific">Flavobacterium litorale</name>
    <dbReference type="NCBI Taxonomy" id="2856519"/>
    <lineage>
        <taxon>Bacteria</taxon>
        <taxon>Pseudomonadati</taxon>
        <taxon>Bacteroidota</taxon>
        <taxon>Flavobacteriia</taxon>
        <taxon>Flavobacteriales</taxon>
        <taxon>Flavobacteriaceae</taxon>
        <taxon>Flavobacterium</taxon>
    </lineage>
</organism>
<evidence type="ECO:0000313" key="3">
    <source>
        <dbReference type="Proteomes" id="UP000825381"/>
    </source>
</evidence>
<dbReference type="InterPro" id="IPR019861">
    <property type="entry name" value="PorP/SprF_Bacteroidetes"/>
</dbReference>
<evidence type="ECO:0000313" key="2">
    <source>
        <dbReference type="EMBL" id="QYJ68418.1"/>
    </source>
</evidence>
<evidence type="ECO:0000256" key="1">
    <source>
        <dbReference type="SAM" id="SignalP"/>
    </source>
</evidence>
<feature type="signal peptide" evidence="1">
    <location>
        <begin position="1"/>
        <end position="25"/>
    </location>
</feature>
<proteinExistence type="predicted"/>
<protein>
    <submittedName>
        <fullName evidence="2">Type IX secretion system membrane protein PorP/SprF</fullName>
    </submittedName>
</protein>
<dbReference type="RefSeq" id="WP_220640759.1">
    <property type="nucleotide sequence ID" value="NZ_CP080429.1"/>
</dbReference>
<name>A0ABX8V6E7_9FLAO</name>
<reference evidence="2 3" key="1">
    <citation type="submission" date="2021-07" db="EMBL/GenBank/DDBJ databases">
        <title>Flavobacterium WSW3-B6 sp.nov, isolated from seaweed.</title>
        <authorList>
            <person name="Muhammad N."/>
            <person name="Ho H."/>
            <person name="Lee Y.-J."/>
            <person name="Nguyen T."/>
            <person name="Ho J."/>
            <person name="Kim S.-G."/>
        </authorList>
    </citation>
    <scope>NUCLEOTIDE SEQUENCE [LARGE SCALE GENOMIC DNA]</scope>
    <source>
        <strain evidence="2 3">WSW3-B6</strain>
    </source>
</reference>
<sequence>MKLFFTVLKGYLPLLFVLFAQNIVAQQDPQYTQYMYNTLTVNPAYTGSTEGLDATLQHRSQWIGIDGAPQTQAFTIHSPIWNDKVGLGLSATNERIGPTDEFYVNGNFSYTLYFGAEGRLAFGLKAGARVLNIDWSRGRFFQEGDPLLNNNINNRISATIGSGIYYYTSKWYAGVSIPNFLRDNYYDDIQETVVSDRLHYYVIGGYVFDLSDSVKFKPAVLGKIVSGSPITVDVSANFLLQEKLTLGLAYRWDDAMSALAGFQITEKFFLGYSYDYSVTELNKYNDGSHELILRFQLQPKTKRIKSSRFF</sequence>
<gene>
    <name evidence="2" type="ORF">K1I41_00590</name>
</gene>
<dbReference type="EMBL" id="CP080429">
    <property type="protein sequence ID" value="QYJ68418.1"/>
    <property type="molecule type" value="Genomic_DNA"/>
</dbReference>
<dbReference type="Pfam" id="PF11751">
    <property type="entry name" value="PorP_SprF"/>
    <property type="match status" value="1"/>
</dbReference>
<feature type="chain" id="PRO_5045581065" evidence="1">
    <location>
        <begin position="26"/>
        <end position="310"/>
    </location>
</feature>
<dbReference type="Proteomes" id="UP000825381">
    <property type="component" value="Chromosome"/>
</dbReference>
<keyword evidence="3" id="KW-1185">Reference proteome</keyword>
<keyword evidence="1" id="KW-0732">Signal</keyword>
<dbReference type="NCBIfam" id="TIGR03519">
    <property type="entry name" value="T9SS_PorP_fam"/>
    <property type="match status" value="1"/>
</dbReference>